<dbReference type="EMBL" id="CP113088">
    <property type="protein sequence ID" value="WAC00971.1"/>
    <property type="molecule type" value="Genomic_DNA"/>
</dbReference>
<dbReference type="AlphaFoldDB" id="A0A9E8MTC2"/>
<sequence length="114" mass="13675">MNKKIIENIVFDTKVTDNFYVIKDKEKHEINSTFISENFDNIIIEEGYNYGYATLKYKNCLLLSFGNEYEFRLDFIILDTTKEISHEIINYLSENYDDEIRSTTIDIYEYSDDF</sequence>
<name>A0A9E8MTC2_9FLAO</name>
<protein>
    <submittedName>
        <fullName evidence="1">Uncharacterized protein</fullName>
    </submittedName>
</protein>
<dbReference type="RefSeq" id="WP_267675518.1">
    <property type="nucleotide sequence ID" value="NZ_CP113088.1"/>
</dbReference>
<reference evidence="1" key="1">
    <citation type="submission" date="2022-11" db="EMBL/GenBank/DDBJ databases">
        <title>Lacinutrix neustonica HL-RS19T sp. nov., isolated from the surface microlayer sample of brackish Lake Shihwa.</title>
        <authorList>
            <person name="Choi J.Y."/>
            <person name="Hwang C.Y."/>
        </authorList>
    </citation>
    <scope>NUCLEOTIDE SEQUENCE</scope>
    <source>
        <strain evidence="1">HL-RS19</strain>
    </source>
</reference>
<evidence type="ECO:0000313" key="2">
    <source>
        <dbReference type="Proteomes" id="UP001164705"/>
    </source>
</evidence>
<organism evidence="1 2">
    <name type="scientific">Lacinutrix neustonica</name>
    <dbReference type="NCBI Taxonomy" id="2980107"/>
    <lineage>
        <taxon>Bacteria</taxon>
        <taxon>Pseudomonadati</taxon>
        <taxon>Bacteroidota</taxon>
        <taxon>Flavobacteriia</taxon>
        <taxon>Flavobacteriales</taxon>
        <taxon>Flavobacteriaceae</taxon>
        <taxon>Lacinutrix</taxon>
    </lineage>
</organism>
<proteinExistence type="predicted"/>
<accession>A0A9E8MTC2</accession>
<dbReference type="KEGG" id="lnu:N7U66_12230"/>
<evidence type="ECO:0000313" key="1">
    <source>
        <dbReference type="EMBL" id="WAC00971.1"/>
    </source>
</evidence>
<dbReference type="Proteomes" id="UP001164705">
    <property type="component" value="Chromosome"/>
</dbReference>
<keyword evidence="2" id="KW-1185">Reference proteome</keyword>
<gene>
    <name evidence="1" type="ORF">N7U66_12230</name>
</gene>